<dbReference type="FunFam" id="2.30.29.30:FF:000091">
    <property type="entry name" value="kalirin isoform X1"/>
    <property type="match status" value="1"/>
</dbReference>
<keyword evidence="21" id="KW-0812">Transmembrane</keyword>
<comment type="catalytic activity">
    <reaction evidence="16">
        <text>L-threonyl-[protein] + ATP = O-phospho-L-threonyl-[protein] + ADP + H(+)</text>
        <dbReference type="Rhea" id="RHEA:46608"/>
        <dbReference type="Rhea" id="RHEA-COMP:11060"/>
        <dbReference type="Rhea" id="RHEA-COMP:11605"/>
        <dbReference type="ChEBI" id="CHEBI:15378"/>
        <dbReference type="ChEBI" id="CHEBI:30013"/>
        <dbReference type="ChEBI" id="CHEBI:30616"/>
        <dbReference type="ChEBI" id="CHEBI:61977"/>
        <dbReference type="ChEBI" id="CHEBI:456216"/>
        <dbReference type="EC" id="2.7.11.1"/>
    </reaction>
</comment>
<feature type="compositionally biased region" description="Low complexity" evidence="20">
    <location>
        <begin position="2150"/>
        <end position="2174"/>
    </location>
</feature>
<dbReference type="CDD" id="cd14113">
    <property type="entry name" value="STKc_Trio_C"/>
    <property type="match status" value="1"/>
</dbReference>
<dbReference type="Pfam" id="PF13716">
    <property type="entry name" value="CRAL_TRIO_2"/>
    <property type="match status" value="1"/>
</dbReference>
<feature type="domain" description="Protein kinase" evidence="25">
    <location>
        <begin position="2475"/>
        <end position="2729"/>
    </location>
</feature>
<dbReference type="Pfam" id="PF00621">
    <property type="entry name" value="RhoGEF"/>
    <property type="match status" value="2"/>
</dbReference>
<dbReference type="Gene3D" id="2.30.29.30">
    <property type="entry name" value="Pleckstrin-homology domain (PH domain)/Phosphotyrosine-binding domain (PTB)"/>
    <property type="match status" value="2"/>
</dbReference>
<feature type="compositionally biased region" description="Polar residues" evidence="20">
    <location>
        <begin position="1554"/>
        <end position="1574"/>
    </location>
</feature>
<keyword evidence="13" id="KW-0067">ATP-binding</keyword>
<comment type="similarity">
    <text evidence="2">Belongs to the protein kinase superfamily. CAMK Ser/Thr protein kinase family.</text>
</comment>
<dbReference type="Pfam" id="PF07679">
    <property type="entry name" value="I-set"/>
    <property type="match status" value="1"/>
</dbReference>
<dbReference type="SUPFAM" id="SSF50729">
    <property type="entry name" value="PH domain-like"/>
    <property type="match status" value="2"/>
</dbReference>
<accession>A0A8B9C3S2</accession>
<dbReference type="InterPro" id="IPR008271">
    <property type="entry name" value="Ser/Thr_kinase_AS"/>
</dbReference>
<dbReference type="Pfam" id="PF00018">
    <property type="entry name" value="SH3_1"/>
    <property type="match status" value="1"/>
</dbReference>
<keyword evidence="29" id="KW-1185">Reference proteome</keyword>
<comment type="subcellular location">
    <subcellularLocation>
        <location evidence="1">Cytoplasm</location>
    </subcellularLocation>
</comment>
<evidence type="ECO:0000256" key="21">
    <source>
        <dbReference type="SAM" id="Phobius"/>
    </source>
</evidence>
<dbReference type="Gene3D" id="3.30.200.20">
    <property type="entry name" value="Phosphorylase Kinase, domain 1"/>
    <property type="match status" value="1"/>
</dbReference>
<dbReference type="InterPro" id="IPR035899">
    <property type="entry name" value="DBL_dom_sf"/>
</dbReference>
<keyword evidence="7" id="KW-0597">Phosphoprotein</keyword>
<name>A0A8B9C3S2_9AVES</name>
<feature type="compositionally biased region" description="Basic and acidic residues" evidence="20">
    <location>
        <begin position="2303"/>
        <end position="2318"/>
    </location>
</feature>
<dbReference type="CDD" id="cd13240">
    <property type="entry name" value="PH1_Kalirin_Trio_like"/>
    <property type="match status" value="1"/>
</dbReference>
<dbReference type="CDD" id="cd00176">
    <property type="entry name" value="SPEC"/>
    <property type="match status" value="6"/>
</dbReference>
<gene>
    <name evidence="28" type="primary">TRIO</name>
</gene>
<dbReference type="SMART" id="SM00325">
    <property type="entry name" value="RhoGEF"/>
    <property type="match status" value="2"/>
</dbReference>
<evidence type="ECO:0000259" key="24">
    <source>
        <dbReference type="PROSITE" id="PS50010"/>
    </source>
</evidence>
<dbReference type="PROSITE" id="PS50002">
    <property type="entry name" value="SH3"/>
    <property type="match status" value="2"/>
</dbReference>
<dbReference type="FunFam" id="1.20.58.60:FF:000032">
    <property type="entry name" value="Kalirin RhoGEF kinase b"/>
    <property type="match status" value="1"/>
</dbReference>
<evidence type="ECO:0000256" key="1">
    <source>
        <dbReference type="ARBA" id="ARBA00004496"/>
    </source>
</evidence>
<evidence type="ECO:0000256" key="19">
    <source>
        <dbReference type="SAM" id="Coils"/>
    </source>
</evidence>
<dbReference type="SMART" id="SM00408">
    <property type="entry name" value="IGc2"/>
    <property type="match status" value="1"/>
</dbReference>
<evidence type="ECO:0000256" key="7">
    <source>
        <dbReference type="ARBA" id="ARBA00022553"/>
    </source>
</evidence>
<feature type="region of interest" description="Disordered" evidence="20">
    <location>
        <begin position="2138"/>
        <end position="2192"/>
    </location>
</feature>
<dbReference type="InterPro" id="IPR001452">
    <property type="entry name" value="SH3_domain"/>
</dbReference>
<dbReference type="Gene3D" id="2.30.30.40">
    <property type="entry name" value="SH3 Domains"/>
    <property type="match status" value="2"/>
</dbReference>
<dbReference type="CDD" id="cd00170">
    <property type="entry name" value="SEC14"/>
    <property type="match status" value="1"/>
</dbReference>
<dbReference type="InterPro" id="IPR047054">
    <property type="entry name" value="Kalirin_TRIO_PH_1"/>
</dbReference>
<dbReference type="InterPro" id="IPR047053">
    <property type="entry name" value="Kalirin_TRIO_SH3_2"/>
</dbReference>
<dbReference type="PROSITE" id="PS50191">
    <property type="entry name" value="CRAL_TRIO"/>
    <property type="match status" value="1"/>
</dbReference>
<dbReference type="FunFam" id="2.30.30.40:FF:000040">
    <property type="entry name" value="kalirin isoform X1"/>
    <property type="match status" value="1"/>
</dbReference>
<dbReference type="GO" id="GO:0004674">
    <property type="term" value="F:protein serine/threonine kinase activity"/>
    <property type="evidence" value="ECO:0007669"/>
    <property type="project" value="UniProtKB-KW"/>
</dbReference>
<dbReference type="GO" id="GO:0019898">
    <property type="term" value="C:extrinsic component of membrane"/>
    <property type="evidence" value="ECO:0007669"/>
    <property type="project" value="TreeGrafter"/>
</dbReference>
<dbReference type="InterPro" id="IPR011993">
    <property type="entry name" value="PH-like_dom_sf"/>
</dbReference>
<dbReference type="FunFam" id="1.20.900.10:FF:000001">
    <property type="entry name" value="Guanine nucleotide exchange factor DBS"/>
    <property type="match status" value="1"/>
</dbReference>
<evidence type="ECO:0000256" key="17">
    <source>
        <dbReference type="ARBA" id="ARBA00048679"/>
    </source>
</evidence>
<dbReference type="SMART" id="SM00220">
    <property type="entry name" value="S_TKc"/>
    <property type="match status" value="1"/>
</dbReference>
<reference evidence="28" key="1">
    <citation type="submission" date="2025-08" db="UniProtKB">
        <authorList>
            <consortium name="Ensembl"/>
        </authorList>
    </citation>
    <scope>IDENTIFICATION</scope>
</reference>
<dbReference type="GO" id="GO:0005085">
    <property type="term" value="F:guanyl-nucleotide exchange factor activity"/>
    <property type="evidence" value="ECO:0007669"/>
    <property type="project" value="UniProtKB-KW"/>
</dbReference>
<dbReference type="InterPro" id="IPR013783">
    <property type="entry name" value="Ig-like_fold"/>
</dbReference>
<keyword evidence="6" id="KW-0723">Serine/threonine-protein kinase</keyword>
<dbReference type="CDD" id="cd13241">
    <property type="entry name" value="PH2_Kalirin_Trio_p63RhoGEF"/>
    <property type="match status" value="1"/>
</dbReference>
<evidence type="ECO:0000256" key="10">
    <source>
        <dbReference type="ARBA" id="ARBA00022737"/>
    </source>
</evidence>
<feature type="coiled-coil region" evidence="19">
    <location>
        <begin position="685"/>
        <end position="712"/>
    </location>
</feature>
<feature type="compositionally biased region" description="Basic residues" evidence="20">
    <location>
        <begin position="1719"/>
        <end position="1730"/>
    </location>
</feature>
<dbReference type="CDD" id="cd00160">
    <property type="entry name" value="RhoGEF"/>
    <property type="match status" value="2"/>
</dbReference>
<dbReference type="InterPro" id="IPR055251">
    <property type="entry name" value="SOS1_NGEF_PH"/>
</dbReference>
<dbReference type="InterPro" id="IPR036179">
    <property type="entry name" value="Ig-like_dom_sf"/>
</dbReference>
<reference evidence="28" key="2">
    <citation type="submission" date="2025-09" db="UniProtKB">
        <authorList>
            <consortium name="Ensembl"/>
        </authorList>
    </citation>
    <scope>IDENTIFICATION</scope>
</reference>
<dbReference type="PROSITE" id="PS50835">
    <property type="entry name" value="IG_LIKE"/>
    <property type="match status" value="1"/>
</dbReference>
<feature type="domain" description="CRAL-TRIO" evidence="26">
    <location>
        <begin position="1"/>
        <end position="138"/>
    </location>
</feature>
<keyword evidence="5" id="KW-0963">Cytoplasm</keyword>
<feature type="domain" description="PH" evidence="23">
    <location>
        <begin position="1404"/>
        <end position="1516"/>
    </location>
</feature>
<dbReference type="SUPFAM" id="SSF50044">
    <property type="entry name" value="SH3-domain"/>
    <property type="match status" value="2"/>
</dbReference>
<dbReference type="SUPFAM" id="SSF46966">
    <property type="entry name" value="Spectrin repeat"/>
    <property type="match status" value="6"/>
</dbReference>
<dbReference type="InterPro" id="IPR001251">
    <property type="entry name" value="CRAL-TRIO_dom"/>
</dbReference>
<dbReference type="SUPFAM" id="SSF56112">
    <property type="entry name" value="Protein kinase-like (PK-like)"/>
    <property type="match status" value="1"/>
</dbReference>
<evidence type="ECO:0000259" key="22">
    <source>
        <dbReference type="PROSITE" id="PS50002"/>
    </source>
</evidence>
<dbReference type="InterPro" id="IPR000719">
    <property type="entry name" value="Prot_kinase_dom"/>
</dbReference>
<dbReference type="FunFam" id="2.60.40.10:FF:000368">
    <property type="entry name" value="kalirin isoform X1"/>
    <property type="match status" value="1"/>
</dbReference>
<dbReference type="CDD" id="cd11853">
    <property type="entry name" value="SH3_Kalirin_2"/>
    <property type="match status" value="1"/>
</dbReference>
<keyword evidence="8" id="KW-0344">Guanine-nucleotide releasing factor</keyword>
<dbReference type="PROSITE" id="PS50010">
    <property type="entry name" value="DH_2"/>
    <property type="match status" value="2"/>
</dbReference>
<dbReference type="InterPro" id="IPR058918">
    <property type="entry name" value="KALRN/TRIO-like_spectrin"/>
</dbReference>
<keyword evidence="10" id="KW-0677">Repeat</keyword>
<keyword evidence="21" id="KW-1133">Transmembrane helix</keyword>
<dbReference type="InterPro" id="IPR001849">
    <property type="entry name" value="PH_domain"/>
</dbReference>
<dbReference type="Ensembl" id="ENSABRT00000018680.1">
    <property type="protein sequence ID" value="ENSABRP00000013062.1"/>
    <property type="gene ID" value="ENSABRG00000005891.1"/>
</dbReference>
<evidence type="ECO:0000256" key="18">
    <source>
        <dbReference type="PROSITE-ProRule" id="PRU00192"/>
    </source>
</evidence>
<dbReference type="InterPro" id="IPR028570">
    <property type="entry name" value="Kalirin_TRIO_SH3_1"/>
</dbReference>
<dbReference type="InterPro" id="IPR036865">
    <property type="entry name" value="CRAL-TRIO_dom_sf"/>
</dbReference>
<evidence type="ECO:0000256" key="13">
    <source>
        <dbReference type="ARBA" id="ARBA00022840"/>
    </source>
</evidence>
<dbReference type="PROSITE" id="PS50003">
    <property type="entry name" value="PH_DOMAIN"/>
    <property type="match status" value="2"/>
</dbReference>
<feature type="region of interest" description="Disordered" evidence="20">
    <location>
        <begin position="2299"/>
        <end position="2318"/>
    </location>
</feature>
<evidence type="ECO:0000259" key="27">
    <source>
        <dbReference type="PROSITE" id="PS50835"/>
    </source>
</evidence>
<evidence type="ECO:0000256" key="3">
    <source>
        <dbReference type="ARBA" id="ARBA00012513"/>
    </source>
</evidence>
<dbReference type="InterPro" id="IPR007110">
    <property type="entry name" value="Ig-like_dom"/>
</dbReference>
<evidence type="ECO:0000313" key="29">
    <source>
        <dbReference type="Proteomes" id="UP000694426"/>
    </source>
</evidence>
<dbReference type="FunFam" id="1.10.510.10:FF:000152">
    <property type="entry name" value="kalirin isoform X1"/>
    <property type="match status" value="1"/>
</dbReference>
<dbReference type="SMART" id="SM00409">
    <property type="entry name" value="IG"/>
    <property type="match status" value="1"/>
</dbReference>
<evidence type="ECO:0000256" key="16">
    <source>
        <dbReference type="ARBA" id="ARBA00047899"/>
    </source>
</evidence>
<dbReference type="InterPro" id="IPR002017">
    <property type="entry name" value="Spectrin_repeat"/>
</dbReference>
<feature type="region of interest" description="Disordered" evidence="20">
    <location>
        <begin position="1526"/>
        <end position="1576"/>
    </location>
</feature>
<evidence type="ECO:0000256" key="14">
    <source>
        <dbReference type="ARBA" id="ARBA00023157"/>
    </source>
</evidence>
<keyword evidence="15" id="KW-0393">Immunoglobulin domain</keyword>
<dbReference type="SMART" id="SM00516">
    <property type="entry name" value="SEC14"/>
    <property type="match status" value="1"/>
</dbReference>
<dbReference type="Pfam" id="PF22697">
    <property type="entry name" value="SOS1_NGEF_PH"/>
    <property type="match status" value="2"/>
</dbReference>
<dbReference type="Gene3D" id="2.60.40.10">
    <property type="entry name" value="Immunoglobulins"/>
    <property type="match status" value="1"/>
</dbReference>
<dbReference type="SUPFAM" id="SSF48726">
    <property type="entry name" value="Immunoglobulin"/>
    <property type="match status" value="1"/>
</dbReference>
<dbReference type="GeneTree" id="ENSGT00940000154766"/>
<dbReference type="Pfam" id="PF23323">
    <property type="entry name" value="Spectrin_6"/>
    <property type="match status" value="1"/>
</dbReference>
<keyword evidence="19" id="KW-0175">Coiled coil</keyword>
<feature type="region of interest" description="Disordered" evidence="20">
    <location>
        <begin position="1663"/>
        <end position="1756"/>
    </location>
</feature>
<evidence type="ECO:0000259" key="23">
    <source>
        <dbReference type="PROSITE" id="PS50003"/>
    </source>
</evidence>
<feature type="domain" description="DH" evidence="24">
    <location>
        <begin position="1806"/>
        <end position="1996"/>
    </location>
</feature>
<keyword evidence="12" id="KW-0418">Kinase</keyword>
<keyword evidence="9" id="KW-0808">Transferase</keyword>
<dbReference type="SMART" id="SM00233">
    <property type="entry name" value="PH"/>
    <property type="match status" value="2"/>
</dbReference>
<feature type="compositionally biased region" description="Polar residues" evidence="20">
    <location>
        <begin position="1663"/>
        <end position="1689"/>
    </location>
</feature>
<evidence type="ECO:0000313" key="28">
    <source>
        <dbReference type="Ensembl" id="ENSABRP00000013062.1"/>
    </source>
</evidence>
<dbReference type="PROSITE" id="PS50011">
    <property type="entry name" value="PROTEIN_KINASE_DOM"/>
    <property type="match status" value="1"/>
</dbReference>
<dbReference type="InterPro" id="IPR051336">
    <property type="entry name" value="RhoGEF_Guanine_NuclExch_SF"/>
</dbReference>
<dbReference type="FunFam" id="1.20.58.60:FF:000034">
    <property type="entry name" value="kalirin isoform X2"/>
    <property type="match status" value="1"/>
</dbReference>
<dbReference type="SMART" id="SM00326">
    <property type="entry name" value="SH3"/>
    <property type="match status" value="2"/>
</dbReference>
<dbReference type="InterPro" id="IPR018159">
    <property type="entry name" value="Spectrin/alpha-actinin"/>
</dbReference>
<dbReference type="InterPro" id="IPR036028">
    <property type="entry name" value="SH3-like_dom_sf"/>
</dbReference>
<evidence type="ECO:0000256" key="2">
    <source>
        <dbReference type="ARBA" id="ARBA00006692"/>
    </source>
</evidence>
<dbReference type="EC" id="2.7.11.1" evidence="3"/>
<evidence type="ECO:0000256" key="9">
    <source>
        <dbReference type="ARBA" id="ARBA00022679"/>
    </source>
</evidence>
<comment type="catalytic activity">
    <reaction evidence="17">
        <text>L-seryl-[protein] + ATP = O-phospho-L-seryl-[protein] + ADP + H(+)</text>
        <dbReference type="Rhea" id="RHEA:17989"/>
        <dbReference type="Rhea" id="RHEA-COMP:9863"/>
        <dbReference type="Rhea" id="RHEA-COMP:11604"/>
        <dbReference type="ChEBI" id="CHEBI:15378"/>
        <dbReference type="ChEBI" id="CHEBI:29999"/>
        <dbReference type="ChEBI" id="CHEBI:30616"/>
        <dbReference type="ChEBI" id="CHEBI:83421"/>
        <dbReference type="ChEBI" id="CHEBI:456216"/>
        <dbReference type="EC" id="2.7.11.1"/>
    </reaction>
</comment>
<dbReference type="GO" id="GO:0005737">
    <property type="term" value="C:cytoplasm"/>
    <property type="evidence" value="ECO:0007669"/>
    <property type="project" value="UniProtKB-SubCell"/>
</dbReference>
<dbReference type="SUPFAM" id="SSF52087">
    <property type="entry name" value="CRAL/TRIO domain"/>
    <property type="match status" value="1"/>
</dbReference>
<dbReference type="FunFam" id="1.20.58.60:FF:000023">
    <property type="entry name" value="Kalirin RhoGEF kinase b"/>
    <property type="match status" value="1"/>
</dbReference>
<keyword evidence="21" id="KW-0472">Membrane</keyword>
<organism evidence="28 29">
    <name type="scientific">Anser brachyrhynchus</name>
    <name type="common">Pink-footed goose</name>
    <dbReference type="NCBI Taxonomy" id="132585"/>
    <lineage>
        <taxon>Eukaryota</taxon>
        <taxon>Metazoa</taxon>
        <taxon>Chordata</taxon>
        <taxon>Craniata</taxon>
        <taxon>Vertebrata</taxon>
        <taxon>Euteleostomi</taxon>
        <taxon>Archelosauria</taxon>
        <taxon>Archosauria</taxon>
        <taxon>Dinosauria</taxon>
        <taxon>Saurischia</taxon>
        <taxon>Theropoda</taxon>
        <taxon>Coelurosauria</taxon>
        <taxon>Aves</taxon>
        <taxon>Neognathae</taxon>
        <taxon>Galloanserae</taxon>
        <taxon>Anseriformes</taxon>
        <taxon>Anatidae</taxon>
        <taxon>Anserinae</taxon>
        <taxon>Anser</taxon>
    </lineage>
</organism>
<dbReference type="GO" id="GO:0005524">
    <property type="term" value="F:ATP binding"/>
    <property type="evidence" value="ECO:0007669"/>
    <property type="project" value="UniProtKB-KW"/>
</dbReference>
<evidence type="ECO:0000259" key="26">
    <source>
        <dbReference type="PROSITE" id="PS50191"/>
    </source>
</evidence>
<dbReference type="SUPFAM" id="SSF48065">
    <property type="entry name" value="DBL homology domain (DH-domain)"/>
    <property type="match status" value="2"/>
</dbReference>
<dbReference type="FunFam" id="1.20.900.10:FF:000008">
    <property type="entry name" value="rho guanine nucleotide exchange factor 25"/>
    <property type="match status" value="1"/>
</dbReference>
<evidence type="ECO:0000256" key="15">
    <source>
        <dbReference type="ARBA" id="ARBA00023319"/>
    </source>
</evidence>
<dbReference type="GO" id="GO:0007411">
    <property type="term" value="P:axon guidance"/>
    <property type="evidence" value="ECO:0007669"/>
    <property type="project" value="TreeGrafter"/>
</dbReference>
<dbReference type="PANTHER" id="PTHR22826:SF106">
    <property type="entry name" value="TRIO, ISOFORM A"/>
    <property type="match status" value="1"/>
</dbReference>
<feature type="domain" description="DH" evidence="24">
    <location>
        <begin position="1217"/>
        <end position="1392"/>
    </location>
</feature>
<feature type="domain" description="Ig-like" evidence="27">
    <location>
        <begin position="2328"/>
        <end position="2428"/>
    </location>
</feature>
<dbReference type="Gene3D" id="3.40.525.10">
    <property type="entry name" value="CRAL-TRIO lipid binding domain"/>
    <property type="match status" value="1"/>
</dbReference>
<dbReference type="FunFam" id="2.30.29.30:FF:000040">
    <property type="entry name" value="Kalirin RhoGEF kinase b"/>
    <property type="match status" value="1"/>
</dbReference>
<evidence type="ECO:0000256" key="4">
    <source>
        <dbReference type="ARBA" id="ARBA00022443"/>
    </source>
</evidence>
<dbReference type="Pfam" id="PF00069">
    <property type="entry name" value="Pkinase"/>
    <property type="match status" value="1"/>
</dbReference>
<evidence type="ECO:0000256" key="11">
    <source>
        <dbReference type="ARBA" id="ARBA00022741"/>
    </source>
</evidence>
<dbReference type="Gene3D" id="1.20.900.10">
    <property type="entry name" value="Dbl homology (DH) domain"/>
    <property type="match status" value="2"/>
</dbReference>
<dbReference type="FunFam" id="2.30.30.40:FF:000038">
    <property type="entry name" value="kalirin isoform X1"/>
    <property type="match status" value="1"/>
</dbReference>
<feature type="domain" description="SH3" evidence="22">
    <location>
        <begin position="2211"/>
        <end position="2276"/>
    </location>
</feature>
<feature type="domain" description="SH3" evidence="22">
    <location>
        <begin position="1581"/>
        <end position="1646"/>
    </location>
</feature>
<evidence type="ECO:0000256" key="5">
    <source>
        <dbReference type="ARBA" id="ARBA00022490"/>
    </source>
</evidence>
<keyword evidence="4 18" id="KW-0728">SH3 domain</keyword>
<protein>
    <recommendedName>
        <fullName evidence="3">non-specific serine/threonine protein kinase</fullName>
        <ecNumber evidence="3">2.7.11.1</ecNumber>
    </recommendedName>
</protein>
<feature type="transmembrane region" description="Helical" evidence="21">
    <location>
        <begin position="1826"/>
        <end position="1849"/>
    </location>
</feature>
<dbReference type="Pfam" id="PF23587">
    <property type="entry name" value="SH3_KALRN"/>
    <property type="match status" value="1"/>
</dbReference>
<evidence type="ECO:0000256" key="20">
    <source>
        <dbReference type="SAM" id="MobiDB-lite"/>
    </source>
</evidence>
<evidence type="ECO:0000259" key="25">
    <source>
        <dbReference type="PROSITE" id="PS50011"/>
    </source>
</evidence>
<dbReference type="Proteomes" id="UP000694426">
    <property type="component" value="Unplaced"/>
</dbReference>
<dbReference type="Gene3D" id="1.20.58.60">
    <property type="match status" value="5"/>
</dbReference>
<dbReference type="SMART" id="SM00150">
    <property type="entry name" value="SPEC"/>
    <property type="match status" value="6"/>
</dbReference>
<dbReference type="Gene3D" id="1.10.510.10">
    <property type="entry name" value="Transferase(Phosphotransferase) domain 1"/>
    <property type="match status" value="1"/>
</dbReference>
<dbReference type="CDD" id="cd11852">
    <property type="entry name" value="SH3_Kalirin_1"/>
    <property type="match status" value="1"/>
</dbReference>
<dbReference type="InterPro" id="IPR011009">
    <property type="entry name" value="Kinase-like_dom_sf"/>
</dbReference>
<dbReference type="InterPro" id="IPR003598">
    <property type="entry name" value="Ig_sub2"/>
</dbReference>
<dbReference type="InterPro" id="IPR000219">
    <property type="entry name" value="DH_dom"/>
</dbReference>
<proteinExistence type="inferred from homology"/>
<sequence>MFCFSGGRDKRGGPILTFPARSNHDRIRQEDLRRLISYLACIPSEEVCKRGFTVIVDMRGSKWDSIKPLLKILQESFPCCIHVALIIKPDNFWQKQRTNFGSSKFEFETNMVSLEGLTKVVDPSQLTPEFDGCLEYNHEEWIEIRVAFEDYISNATHMLSRLEELQDILSKKEMPQDLEGARNMIEEHSQLKKKVIKAPIEDLDVEGQKLLQRIQSSDSFPKKNSGSGNADLQNLLPKVSTMLDRLHSTRQHLHQMWHVRKLKLDQCFQLRLFEQDAEKMFDWITHNKGLFLNSYTEIGTSHPHAMELQTQHNHFAMNCMNVYVNINRIMSVANRLVESGHYASQQIKQIASQLEQEWKAFAAALDERSTLLDMSSIFHQKAEQYMSNVDSWCKACGEVELPSELQDLEDAIHHHQGIYEHITLAYSEVSQDGKSLLDKLQRPLTPGSSDSLTASANYSKAVHHVLDVIHEVLHHQRQLENIWQHRKVRLHQRLQLCVFQQDVQQVLDWIENHGEAFLSKHTGVGKSLHRARALQKRHEDFEEVAQNTYTNADKLLEAAEQLAQTGECDPEEIYQAAHQLEDRIQDFVRRVEQRKILLDMSVSFHTHVKELWTWLEELQKELLDDVYAESVEAVQDLIKRFGQQQQTTLQVTVNVIKEGEDLIQQLRDSAISSNKTPHNSSINHIETVLQQLDEAQSQMEELFQERKIKLELFLQLRIFERDAIDVSVYLESWNDELSQQMNDFDTEDLTIAEQRLQHHADKALTMNNLTFDVIHQGQDLLQYVNEVQASGVELLCDRDVDMATRVQDLLEFLHEKQQELDLAAEQHRKHLEQCVQLRHLQAEVKQVLGWIRNGESMLNAGLITASSLQEAEQLQREHEQFQHAIEVKKTHQSALQVQQKAEAMLQANHYDMDMIRECAEKVASHWQQLMLKMEDRLKLVNASVAFYKTSEQVCSVLESLEQEYKREEDWCGGADKLGPNSETDHVTPMISKHLEQKEAFLKACTLARRNADVFLKYLHRNSVNMPGMVTHIKAPEQQVKNILNELFQRENRVLHYWTMRKRRLDQCQQYVVFERSAKQALEWIHDNGEFYLSTHTSTGSSIQHTQELLKEHEEFQITAKQTKERVKLLIQLADGFCEKGHAHATEIKKCVTAVDKRYRDFSLRMEKYRTSLEKALGISSDSNKSLDIIPASVPGSEVKLRDAAHELNEEKRKSARRKEFIMAELIQTEKAYVRDLRECMDTYLWEMTSGVEEIPPGIVNKEHIIFGNMQEIYEFHNNIFLKELEKYEQLPEDVGHCFVTWADKFQMYVTYCKNKPDSTQLILEHAGAYFDEIQQRHGLANSISSYLIKPVQRITKYQLLLKELLTCCEEGKGEIKDGLEVMLSVPKRANDAMHLSMLEGFDENIESQGELILQESFQVWDPKTLIRKGRERHLFLFEMSLVFSKEVKDSSGRSKYIYKSKLFTSELGVTEHVEGDPCKFALWVGRTPTSDNKIVLKASSIENKQDWIKHIREVIQERTIHLKGALKEPIHIPKTAPTTKQKGRRDGEDLDSQGDGSSQPDTISIASRTSQNTLDSDKLSGGCELTVVIHDFTACNSNELTIRRGQTVEVLERPHDKPDWCLVRTTDRSPAAEGLVPCGSLCIAHSRSSMEMEGIFNHKDSLSVSSNDASPPASVTSLQPHMIGAQSSPGPKRPGNTLRKWLTSPVRRLSSGKADGHVKKLAHKHKKSREVRKSADAGSQKDSDDSAATPQDETIEEVSVEGEGSLLVLGASAKLTLGFSFLYVIAQTSSRLLVRPTSSETPSAAELVSAIEELVKSKMVRLIDRCAFFFNFGILTVSFLGLLQGYMALMKEDGVPDDMKGKDKIVFGNIHQIYDWHRDFFLGELEKCLEDPEKLGSLFVKHERRLHMYIVYCQNKPKSEHIVSEYIDTFFEDLKQRLGHRLQLTDLLIKPVQRIMKYQLLLKDFLKYSKKANLDTTELERAVEVMCIVPKRCNDMMNVGRLQGFDGKIVAQGKLLLQDTFLVTDQDTGLLPRCKERRVFLFEQIVIFSEPLDKKKGFSMPGFLFKNSIKVSCLSLEENVDSDPCKFALTSRTGDVTETFVLHSASPAVRQLWIHEINQILENQRNFLNALTSPIEYQRNHSSGGGGSGSSSSNSSGPSSSSGIPSSSRSRPSRIPQPVRHHSPVLVSSAASAQAEADKMSGMSIHNLSLSNISTMLVTHDYTAVKEDEINVYQGEVVQILASNQQNMFLVFRAATDQCPAAEGWIPGYVLGHTSAVIIDNPDGTIKKSTSWHTALRLRKKSEKKDKDGKREGKLENGYRKSREGLANKVSVKVNFIIPLSEVTCETGETIVLRCKVCGRPKASVTWKGPDHNTLSNDGHHSISYRYSNFDLGEASLKIIGVTAEDDGIYTCIAANDMGSVSSSASLRVLGRPFYGGSDCIKCCLYYSSLFVFSCVGPGSDGIMVIWKDNFDSLYSEVAELGRGRFSVVKKCDQKGTKRAVATKFVNKKLMKRDQVTHELGVMQNLQHPQLIGLLDTFETSTNYILVLEMADQGRLLDYVVRWGNLTEGKIRLYLGEILEAVQYLHNCRIAHLDLKPENILVDQSSSKPTIKLADFGDAVQLNTTYYIHQLLGNPEFAAPEIILGNPVSLTSDVWSIGVLTYVLLSGVSPFLDESVEETCLNICRLDFSFPDDYFKGVSQKAKDFVCFLLQDDPAKRPSAALALQEQWLQLGNSKSADSIDISRLTSFIERRKHQNDVRPIRSIKNFLQSRLLPRV</sequence>
<evidence type="ECO:0000256" key="12">
    <source>
        <dbReference type="ARBA" id="ARBA00022777"/>
    </source>
</evidence>
<dbReference type="Pfam" id="PF16609">
    <property type="entry name" value="SH3-RhoG_link"/>
    <property type="match status" value="2"/>
</dbReference>
<dbReference type="InterPro" id="IPR013098">
    <property type="entry name" value="Ig_I-set"/>
</dbReference>
<feature type="transmembrane region" description="Helical" evidence="21">
    <location>
        <begin position="1766"/>
        <end position="1786"/>
    </location>
</feature>
<feature type="compositionally biased region" description="Basic and acidic residues" evidence="20">
    <location>
        <begin position="1731"/>
        <end position="1744"/>
    </location>
</feature>
<keyword evidence="11" id="KW-0547">Nucleotide-binding</keyword>
<dbReference type="FunFam" id="1.20.58.60:FF:000015">
    <property type="entry name" value="triple functional domain protein-like"/>
    <property type="match status" value="1"/>
</dbReference>
<evidence type="ECO:0000256" key="8">
    <source>
        <dbReference type="ARBA" id="ARBA00022658"/>
    </source>
</evidence>
<dbReference type="PROSITE" id="PS00108">
    <property type="entry name" value="PROTEIN_KINASE_ST"/>
    <property type="match status" value="1"/>
</dbReference>
<dbReference type="InterPro" id="IPR003599">
    <property type="entry name" value="Ig_sub"/>
</dbReference>
<feature type="domain" description="PH" evidence="23">
    <location>
        <begin position="2008"/>
        <end position="2122"/>
    </location>
</feature>
<dbReference type="Pfam" id="PF00435">
    <property type="entry name" value="Spectrin"/>
    <property type="match status" value="4"/>
</dbReference>
<evidence type="ECO:0000256" key="6">
    <source>
        <dbReference type="ARBA" id="ARBA00022527"/>
    </source>
</evidence>
<dbReference type="PANTHER" id="PTHR22826">
    <property type="entry name" value="RHO GUANINE EXCHANGE FACTOR-RELATED"/>
    <property type="match status" value="1"/>
</dbReference>
<dbReference type="FunFam" id="1.20.58.60:FF:000024">
    <property type="entry name" value="Kalirin RhoGEF kinase a"/>
    <property type="match status" value="1"/>
</dbReference>
<keyword evidence="14" id="KW-1015">Disulfide bond</keyword>